<organism evidence="1 2">
    <name type="scientific">Georgenia alba</name>
    <dbReference type="NCBI Taxonomy" id="2233858"/>
    <lineage>
        <taxon>Bacteria</taxon>
        <taxon>Bacillati</taxon>
        <taxon>Actinomycetota</taxon>
        <taxon>Actinomycetes</taxon>
        <taxon>Micrococcales</taxon>
        <taxon>Bogoriellaceae</taxon>
        <taxon>Georgenia</taxon>
    </lineage>
</organism>
<comment type="caution">
    <text evidence="1">The sequence shown here is derived from an EMBL/GenBank/DDBJ whole genome shotgun (WGS) entry which is preliminary data.</text>
</comment>
<dbReference type="SUPFAM" id="SSF82784">
    <property type="entry name" value="OsmC-like"/>
    <property type="match status" value="1"/>
</dbReference>
<dbReference type="Pfam" id="PF02566">
    <property type="entry name" value="OsmC"/>
    <property type="match status" value="1"/>
</dbReference>
<dbReference type="EMBL" id="JBHTCQ010000001">
    <property type="protein sequence ID" value="MFC7405132.1"/>
    <property type="molecule type" value="Genomic_DNA"/>
</dbReference>
<protein>
    <submittedName>
        <fullName evidence="1">OsmC family protein</fullName>
    </submittedName>
</protein>
<accession>A0ABW2Q904</accession>
<sequence length="161" mass="17365">MDHEYRTNLTWTGSTGTGYRSYPRTHRVVAPPSPPFTLSADPAFQGDPEHPNPEQLLVMAASSCQLLSFLGRAARAGVDVVGYVDHAVGVMPEGDLPVRITRIDLAPEIRVRPGTDHDLVRALVEKAHEGCYIASSLTTDVVVTPRVVDGAVTREEGSAHP</sequence>
<name>A0ABW2Q904_9MICO</name>
<dbReference type="RefSeq" id="WP_382393184.1">
    <property type="nucleotide sequence ID" value="NZ_JBHTCQ010000001.1"/>
</dbReference>
<evidence type="ECO:0000313" key="1">
    <source>
        <dbReference type="EMBL" id="MFC7405132.1"/>
    </source>
</evidence>
<dbReference type="Gene3D" id="3.30.300.20">
    <property type="match status" value="1"/>
</dbReference>
<evidence type="ECO:0000313" key="2">
    <source>
        <dbReference type="Proteomes" id="UP001596455"/>
    </source>
</evidence>
<dbReference type="PANTHER" id="PTHR42830">
    <property type="entry name" value="OSMOTICALLY INDUCIBLE FAMILY PROTEIN"/>
    <property type="match status" value="1"/>
</dbReference>
<dbReference type="InterPro" id="IPR015946">
    <property type="entry name" value="KH_dom-like_a/b"/>
</dbReference>
<proteinExistence type="predicted"/>
<dbReference type="InterPro" id="IPR003718">
    <property type="entry name" value="OsmC/Ohr_fam"/>
</dbReference>
<keyword evidence="2" id="KW-1185">Reference proteome</keyword>
<reference evidence="2" key="1">
    <citation type="journal article" date="2019" name="Int. J. Syst. Evol. Microbiol.">
        <title>The Global Catalogue of Microorganisms (GCM) 10K type strain sequencing project: providing services to taxonomists for standard genome sequencing and annotation.</title>
        <authorList>
            <consortium name="The Broad Institute Genomics Platform"/>
            <consortium name="The Broad Institute Genome Sequencing Center for Infectious Disease"/>
            <person name="Wu L."/>
            <person name="Ma J."/>
        </authorList>
    </citation>
    <scope>NUCLEOTIDE SEQUENCE [LARGE SCALE GENOMIC DNA]</scope>
    <source>
        <strain evidence="2">JCM 1490</strain>
    </source>
</reference>
<dbReference type="Proteomes" id="UP001596455">
    <property type="component" value="Unassembled WGS sequence"/>
</dbReference>
<gene>
    <name evidence="1" type="ORF">ACFQQL_08420</name>
</gene>
<dbReference type="PANTHER" id="PTHR42830:SF2">
    <property type="entry name" value="OSMC_OHR FAMILY PROTEIN"/>
    <property type="match status" value="1"/>
</dbReference>
<dbReference type="InterPro" id="IPR036102">
    <property type="entry name" value="OsmC/Ohrsf"/>
</dbReference>
<dbReference type="InterPro" id="IPR052707">
    <property type="entry name" value="OsmC_Ohr_Peroxiredoxin"/>
</dbReference>